<dbReference type="SUPFAM" id="SSF54637">
    <property type="entry name" value="Thioesterase/thiol ester dehydrase-isomerase"/>
    <property type="match status" value="1"/>
</dbReference>
<dbReference type="InterPro" id="IPR029069">
    <property type="entry name" value="HotDog_dom_sf"/>
</dbReference>
<dbReference type="GO" id="GO:0047617">
    <property type="term" value="F:fatty acyl-CoA hydrolase activity"/>
    <property type="evidence" value="ECO:0007669"/>
    <property type="project" value="InterPro"/>
</dbReference>
<protein>
    <submittedName>
        <fullName evidence="4">Putative thioesterase</fullName>
    </submittedName>
</protein>
<dbReference type="BioCyc" id="PAER208963:G1G74-514-MONOMER"/>
<reference evidence="4 5" key="1">
    <citation type="journal article" date="2006" name="Genome Biol.">
        <title>Genomic analysis reveals that Pseudomonas aeruginosa virulence is combinatorial.</title>
        <authorList>
            <person name="Lee D.G."/>
            <person name="Urbach J.M."/>
            <person name="Wu G."/>
            <person name="Liberati N.T."/>
            <person name="Feinbaum R.L."/>
            <person name="Miyata S."/>
            <person name="Diggins L.T."/>
            <person name="He J."/>
            <person name="Saucier M."/>
            <person name="Deziel E."/>
            <person name="Friedman L."/>
            <person name="Li L."/>
            <person name="Grills G."/>
            <person name="Montgomery K."/>
            <person name="Kucherlapati R."/>
            <person name="Rahme L.G."/>
            <person name="Ausubel F.M."/>
        </authorList>
    </citation>
    <scope>NUCLEOTIDE SEQUENCE [LARGE SCALE GENOMIC DNA]</scope>
    <source>
        <strain evidence="4 5">UCBPP-PA14</strain>
    </source>
</reference>
<dbReference type="KEGG" id="pau:PA14_06200"/>
<evidence type="ECO:0000313" key="4">
    <source>
        <dbReference type="EMBL" id="ABJ15439.1"/>
    </source>
</evidence>
<dbReference type="InterPro" id="IPR003736">
    <property type="entry name" value="PAAI_dom"/>
</dbReference>
<dbReference type="HOGENOM" id="CLU_089876_8_1_6"/>
<dbReference type="NCBIfam" id="TIGR00369">
    <property type="entry name" value="unchar_dom_1"/>
    <property type="match status" value="1"/>
</dbReference>
<evidence type="ECO:0000256" key="2">
    <source>
        <dbReference type="ARBA" id="ARBA00022801"/>
    </source>
</evidence>
<dbReference type="EMBL" id="CP000438">
    <property type="protein sequence ID" value="ABJ15439.1"/>
    <property type="molecule type" value="Genomic_DNA"/>
</dbReference>
<keyword evidence="2" id="KW-0378">Hydrolase</keyword>
<dbReference type="InterPro" id="IPR039298">
    <property type="entry name" value="ACOT13"/>
</dbReference>
<organism evidence="4 5">
    <name type="scientific">Pseudomonas aeruginosa (strain UCBPP-PA14)</name>
    <dbReference type="NCBI Taxonomy" id="208963"/>
    <lineage>
        <taxon>Bacteria</taxon>
        <taxon>Pseudomonadati</taxon>
        <taxon>Pseudomonadota</taxon>
        <taxon>Gammaproteobacteria</taxon>
        <taxon>Pseudomonadales</taxon>
        <taxon>Pseudomonadaceae</taxon>
        <taxon>Pseudomonas</taxon>
    </lineage>
</organism>
<name>A0A0H2ZLF9_PSEAB</name>
<dbReference type="PANTHER" id="PTHR21660">
    <property type="entry name" value="THIOESTERASE SUPERFAMILY MEMBER-RELATED"/>
    <property type="match status" value="1"/>
</dbReference>
<dbReference type="CDD" id="cd03443">
    <property type="entry name" value="PaaI_thioesterase"/>
    <property type="match status" value="1"/>
</dbReference>
<feature type="domain" description="Thioesterase" evidence="3">
    <location>
        <begin position="48"/>
        <end position="124"/>
    </location>
</feature>
<dbReference type="Pfam" id="PF03061">
    <property type="entry name" value="4HBT"/>
    <property type="match status" value="1"/>
</dbReference>
<accession>A0A0H2ZLF9</accession>
<dbReference type="AlphaFoldDB" id="A0A0H2ZLF9"/>
<dbReference type="RefSeq" id="WP_003084769.1">
    <property type="nucleotide sequence ID" value="NC_008463.1"/>
</dbReference>
<dbReference type="Gene3D" id="3.10.129.10">
    <property type="entry name" value="Hotdog Thioesterase"/>
    <property type="match status" value="1"/>
</dbReference>
<sequence length="134" mass="14634">MMNVPEGFQPLFRSSPLLDLLGPFFCRHDAQRQLVVALRIDEKHCNHGGTAHGGLLSTLADVGLGYAMAFSREPPQPMVTVGLRLDFCGVARVGDWLEVHTRVDKLGQRMAFASARLHSGERLVASASGVFHLP</sequence>
<evidence type="ECO:0000313" key="5">
    <source>
        <dbReference type="Proteomes" id="UP000000653"/>
    </source>
</evidence>
<dbReference type="InterPro" id="IPR006683">
    <property type="entry name" value="Thioestr_dom"/>
</dbReference>
<comment type="similarity">
    <text evidence="1">Belongs to the thioesterase PaaI family.</text>
</comment>
<dbReference type="Proteomes" id="UP000000653">
    <property type="component" value="Chromosome"/>
</dbReference>
<proteinExistence type="inferred from homology"/>
<evidence type="ECO:0000259" key="3">
    <source>
        <dbReference type="Pfam" id="PF03061"/>
    </source>
</evidence>
<dbReference type="PANTHER" id="PTHR21660:SF1">
    <property type="entry name" value="ACYL-COENZYME A THIOESTERASE 13"/>
    <property type="match status" value="1"/>
</dbReference>
<evidence type="ECO:0000256" key="1">
    <source>
        <dbReference type="ARBA" id="ARBA00008324"/>
    </source>
</evidence>
<gene>
    <name evidence="4" type="ordered locus">PA14_06200</name>
</gene>